<feature type="compositionally biased region" description="Low complexity" evidence="2">
    <location>
        <begin position="33"/>
        <end position="83"/>
    </location>
</feature>
<keyword evidence="1" id="KW-0862">Zinc</keyword>
<sequence length="1192" mass="132249">MTLSQVKASWSEYPKGLELDDDDDDNAEHEAPKSTSITATTPATGPPAIDRLSGTSTPASTSTSTSTSSTSTSLSTNTALTTPDPTFTPIGVGHRTNQRPTITDSPLFVTWNTISPRSGNRSLRGCIGTFESMELSEGIASYALTSALHDVRFNPISVAELPSLEVSVTLLTDFESAKDAMDWELGVHGLRISFYYHHRKYGACYLPDVAPEQGWDKEETVKYFLQAYSPPDNLSTLRYPSSTKSRVDSHSTAFLAFVDNNMDLEHSREFQASSLDDTRSWKVEADVKVHPEEAGLPLDIGPYTPIPGTFSYMPKRIATSTHVNVNPRKRHTLTEQSDSPMPVKSVTSYSTLSSAESPNFIKSSLLSNSDFLLDTMDPPGASAKRLKQNPATFQCTICSKRYTGAVDLHCHLAAHYRERSYDCWVCGKGFARPDIRNCHKVLHFREKKFVCKGEQNCQGCGRRLESLDILARHLRSEEGRVCTNRLIDEQSIKRQDWSDILQDNVDLVNELESFDTFSSESSCDTFSSLPSDEFDLEKGCIINERKQATQLSTDYSDVRMSASIAIDKGAPAKDSLDIPEMQPDVGQVNFYITRTDPDSSDKRQYMDGIIQAQSEESEQSTSISSQADGGRIPDAELARQDKTRESGHDQLPQFDATKVGKPLEDYSAEISDSDVNNIDRDADTIKRKENDLGVYPKDCISKESHYTQLSPARNFSSTIAGTLGKASPYSPQSQDSESDSYFEVETELGLDDCESVLSPSPSIFNLSEVWAPKQTLIVDVLHTFWDIYNEDSSAIISRCVALMAKEATNRTTSGTGSSSSRSTSSTSASSTTLTSSNILSSSGAKRKLSEDITQSNGSGGKSPEPNQGVRPTAKDQLASRVALWDRLRQSPASKNIYIEGTWPQFNALEKRLRSRKKASVDQTDEDRWRDIYRLLFPGVPEGEVPSPFYESVQDDVAQAPESLEISVEEFMRQEVPQIFTSRLQNEVDNMDLEESGLLDDPARLRQTFISRMTSLINEAQETAVEAYRQKLSENSLPLKQPMTPRCSSGSESCPALSQESSRASQPSYEPKPSPPPEYQLPSSSQDFQSVNHVASELDHYAVHDCLMTPMAQKADNTSQSTVFDSNLPESLLQFNKESEHCNAGREQKFDGEWSLAAHNFQQEYIPNNPYSEWVMPDDSEFTAATWMNNNSP</sequence>
<dbReference type="Pfam" id="PF01871">
    <property type="entry name" value="AMMECR1"/>
    <property type="match status" value="1"/>
</dbReference>
<dbReference type="InterPro" id="IPR036071">
    <property type="entry name" value="AMMECR1_dom_sf"/>
</dbReference>
<dbReference type="InterPro" id="IPR002733">
    <property type="entry name" value="AMMECR1_domain"/>
</dbReference>
<dbReference type="InterPro" id="IPR027485">
    <property type="entry name" value="AMMECR1_N"/>
</dbReference>
<feature type="region of interest" description="Disordered" evidence="2">
    <location>
        <begin position="641"/>
        <end position="660"/>
    </location>
</feature>
<feature type="region of interest" description="Disordered" evidence="2">
    <location>
        <begin position="1035"/>
        <end position="1085"/>
    </location>
</feature>
<dbReference type="InterPro" id="IPR013087">
    <property type="entry name" value="Znf_C2H2_type"/>
</dbReference>
<accession>A0A3E2HS74</accession>
<dbReference type="Gene3D" id="3.30.700.20">
    <property type="entry name" value="Hypothetical protein ph0010, domain 1"/>
    <property type="match status" value="1"/>
</dbReference>
<evidence type="ECO:0008006" key="7">
    <source>
        <dbReference type="Google" id="ProtNLM"/>
    </source>
</evidence>
<feature type="compositionally biased region" description="Polar residues" evidence="2">
    <location>
        <begin position="1045"/>
        <end position="1063"/>
    </location>
</feature>
<proteinExistence type="predicted"/>
<dbReference type="AlphaFoldDB" id="A0A3E2HS74"/>
<evidence type="ECO:0000259" key="3">
    <source>
        <dbReference type="PROSITE" id="PS50157"/>
    </source>
</evidence>
<dbReference type="EMBL" id="NCSJ02000001">
    <property type="protein sequence ID" value="RFU36223.1"/>
    <property type="molecule type" value="Genomic_DNA"/>
</dbReference>
<comment type="caution">
    <text evidence="5">The sequence shown here is derived from an EMBL/GenBank/DDBJ whole genome shotgun (WGS) entry which is preliminary data.</text>
</comment>
<feature type="domain" description="AMMECR1" evidence="4">
    <location>
        <begin position="64"/>
        <end position="261"/>
    </location>
</feature>
<evidence type="ECO:0000259" key="4">
    <source>
        <dbReference type="PROSITE" id="PS51112"/>
    </source>
</evidence>
<evidence type="ECO:0000256" key="2">
    <source>
        <dbReference type="SAM" id="MobiDB-lite"/>
    </source>
</evidence>
<gene>
    <name evidence="5" type="ORF">B7463_g141</name>
</gene>
<dbReference type="PANTHER" id="PTHR13016:SF0">
    <property type="entry name" value="AMME SYNDROME CANDIDATE GENE 1 PROTEIN"/>
    <property type="match status" value="1"/>
</dbReference>
<evidence type="ECO:0000256" key="1">
    <source>
        <dbReference type="PROSITE-ProRule" id="PRU00042"/>
    </source>
</evidence>
<feature type="region of interest" description="Disordered" evidence="2">
    <location>
        <begin position="809"/>
        <end position="874"/>
    </location>
</feature>
<dbReference type="SUPFAM" id="SSF57667">
    <property type="entry name" value="beta-beta-alpha zinc fingers"/>
    <property type="match status" value="1"/>
</dbReference>
<dbReference type="STRING" id="5539.A0A3E2HS74"/>
<protein>
    <recommendedName>
        <fullName evidence="7">C2H2-type domain-containing protein</fullName>
    </recommendedName>
</protein>
<dbReference type="SUPFAM" id="SSF143447">
    <property type="entry name" value="AMMECR1-like"/>
    <property type="match status" value="1"/>
</dbReference>
<evidence type="ECO:0000313" key="5">
    <source>
        <dbReference type="EMBL" id="RFU36223.1"/>
    </source>
</evidence>
<keyword evidence="1" id="KW-0479">Metal-binding</keyword>
<feature type="compositionally biased region" description="Low complexity" evidence="2">
    <location>
        <begin position="809"/>
        <end position="842"/>
    </location>
</feature>
<feature type="compositionally biased region" description="Pro residues" evidence="2">
    <location>
        <begin position="1069"/>
        <end position="1078"/>
    </location>
</feature>
<feature type="compositionally biased region" description="Low complexity" evidence="2">
    <location>
        <begin position="611"/>
        <end position="627"/>
    </location>
</feature>
<feature type="non-terminal residue" evidence="5">
    <location>
        <position position="1"/>
    </location>
</feature>
<dbReference type="Proteomes" id="UP000258309">
    <property type="component" value="Unassembled WGS sequence"/>
</dbReference>
<name>A0A3E2HS74_SCYLI</name>
<dbReference type="InterPro" id="IPR023473">
    <property type="entry name" value="AMMECR1"/>
</dbReference>
<dbReference type="PROSITE" id="PS51112">
    <property type="entry name" value="AMMECR1"/>
    <property type="match status" value="1"/>
</dbReference>
<feature type="region of interest" description="Disordered" evidence="2">
    <location>
        <begin position="611"/>
        <end position="632"/>
    </location>
</feature>
<dbReference type="PROSITE" id="PS50157">
    <property type="entry name" value="ZINC_FINGER_C2H2_2"/>
    <property type="match status" value="2"/>
</dbReference>
<feature type="domain" description="C2H2-type" evidence="3">
    <location>
        <begin position="421"/>
        <end position="448"/>
    </location>
</feature>
<dbReference type="InterPro" id="IPR036236">
    <property type="entry name" value="Znf_C2H2_sf"/>
</dbReference>
<feature type="non-terminal residue" evidence="5">
    <location>
        <position position="1192"/>
    </location>
</feature>
<dbReference type="PANTHER" id="PTHR13016">
    <property type="entry name" value="AMMECR1 HOMOLOG"/>
    <property type="match status" value="1"/>
</dbReference>
<dbReference type="GO" id="GO:0008270">
    <property type="term" value="F:zinc ion binding"/>
    <property type="evidence" value="ECO:0007669"/>
    <property type="project" value="UniProtKB-KW"/>
</dbReference>
<feature type="domain" description="C2H2-type" evidence="3">
    <location>
        <begin position="393"/>
        <end position="420"/>
    </location>
</feature>
<dbReference type="SMART" id="SM00355">
    <property type="entry name" value="ZnF_C2H2"/>
    <property type="match status" value="2"/>
</dbReference>
<evidence type="ECO:0000313" key="6">
    <source>
        <dbReference type="Proteomes" id="UP000258309"/>
    </source>
</evidence>
<dbReference type="NCBIfam" id="TIGR00296">
    <property type="entry name" value="TIGR00296 family protein"/>
    <property type="match status" value="1"/>
</dbReference>
<keyword evidence="6" id="KW-1185">Reference proteome</keyword>
<dbReference type="OrthoDB" id="24630at2759"/>
<keyword evidence="1" id="KW-0863">Zinc-finger</keyword>
<organism evidence="5 6">
    <name type="scientific">Scytalidium lignicola</name>
    <name type="common">Hyphomycete</name>
    <dbReference type="NCBI Taxonomy" id="5539"/>
    <lineage>
        <taxon>Eukaryota</taxon>
        <taxon>Fungi</taxon>
        <taxon>Dikarya</taxon>
        <taxon>Ascomycota</taxon>
        <taxon>Pezizomycotina</taxon>
        <taxon>Leotiomycetes</taxon>
        <taxon>Leotiomycetes incertae sedis</taxon>
        <taxon>Scytalidium</taxon>
    </lineage>
</organism>
<dbReference type="PROSITE" id="PS00028">
    <property type="entry name" value="ZINC_FINGER_C2H2_1"/>
    <property type="match status" value="2"/>
</dbReference>
<dbReference type="Gene3D" id="3.30.160.60">
    <property type="entry name" value="Classic Zinc Finger"/>
    <property type="match status" value="1"/>
</dbReference>
<reference evidence="5 6" key="1">
    <citation type="submission" date="2018-05" db="EMBL/GenBank/DDBJ databases">
        <title>Draft genome sequence of Scytalidium lignicola DSM 105466, a ubiquitous saprotrophic fungus.</title>
        <authorList>
            <person name="Buettner E."/>
            <person name="Gebauer A.M."/>
            <person name="Hofrichter M."/>
            <person name="Liers C."/>
            <person name="Kellner H."/>
        </authorList>
    </citation>
    <scope>NUCLEOTIDE SEQUENCE [LARGE SCALE GENOMIC DNA]</scope>
    <source>
        <strain evidence="5 6">DSM 105466</strain>
    </source>
</reference>
<feature type="region of interest" description="Disordered" evidence="2">
    <location>
        <begin position="1"/>
        <end position="102"/>
    </location>
</feature>